<dbReference type="Gene3D" id="1.10.630.10">
    <property type="entry name" value="Cytochrome P450"/>
    <property type="match status" value="1"/>
</dbReference>
<keyword evidence="2 4" id="KW-0479">Metal-binding</keyword>
<comment type="caution">
    <text evidence="6">The sequence shown here is derived from an EMBL/GenBank/DDBJ whole genome shotgun (WGS) entry which is preliminary data.</text>
</comment>
<name>A0A370TPB5_9HELO</name>
<dbReference type="AlphaFoldDB" id="A0A370TPB5"/>
<dbReference type="PANTHER" id="PTHR24305">
    <property type="entry name" value="CYTOCHROME P450"/>
    <property type="match status" value="1"/>
</dbReference>
<dbReference type="InterPro" id="IPR036396">
    <property type="entry name" value="Cyt_P450_sf"/>
</dbReference>
<dbReference type="GeneID" id="43597645"/>
<dbReference type="GO" id="GO:0016705">
    <property type="term" value="F:oxidoreductase activity, acting on paired donors, with incorporation or reduction of molecular oxygen"/>
    <property type="evidence" value="ECO:0007669"/>
    <property type="project" value="InterPro"/>
</dbReference>
<dbReference type="InterPro" id="IPR050121">
    <property type="entry name" value="Cytochrome_P450_monoxygenase"/>
</dbReference>
<reference evidence="6 7" key="1">
    <citation type="journal article" date="2018" name="IMA Fungus">
        <title>IMA Genome-F 9: Draft genome sequence of Annulohypoxylon stygium, Aspergillus mulundensis, Berkeleyomyces basicola (syn. Thielaviopsis basicola), Ceratocystis smalleyi, two Cercospora beticola strains, Coleophoma cylindrospora, Fusarium fracticaudum, Phialophora cf. hyalina, and Morchella septimelata.</title>
        <authorList>
            <person name="Wingfield B.D."/>
            <person name="Bills G.F."/>
            <person name="Dong Y."/>
            <person name="Huang W."/>
            <person name="Nel W.J."/>
            <person name="Swalarsk-Parry B.S."/>
            <person name="Vaghefi N."/>
            <person name="Wilken P.M."/>
            <person name="An Z."/>
            <person name="de Beer Z.W."/>
            <person name="De Vos L."/>
            <person name="Chen L."/>
            <person name="Duong T.A."/>
            <person name="Gao Y."/>
            <person name="Hammerbacher A."/>
            <person name="Kikkert J.R."/>
            <person name="Li Y."/>
            <person name="Li H."/>
            <person name="Li K."/>
            <person name="Li Q."/>
            <person name="Liu X."/>
            <person name="Ma X."/>
            <person name="Naidoo K."/>
            <person name="Pethybridge S.J."/>
            <person name="Sun J."/>
            <person name="Steenkamp E.T."/>
            <person name="van der Nest M.A."/>
            <person name="van Wyk S."/>
            <person name="Wingfield M.J."/>
            <person name="Xiong C."/>
            <person name="Yue Q."/>
            <person name="Zhang X."/>
        </authorList>
    </citation>
    <scope>NUCLEOTIDE SEQUENCE [LARGE SCALE GENOMIC DNA]</scope>
    <source>
        <strain evidence="6 7">BP 5553</strain>
    </source>
</reference>
<dbReference type="Pfam" id="PF00067">
    <property type="entry name" value="p450"/>
    <property type="match status" value="1"/>
</dbReference>
<evidence type="ECO:0008006" key="8">
    <source>
        <dbReference type="Google" id="ProtNLM"/>
    </source>
</evidence>
<dbReference type="Proteomes" id="UP000254866">
    <property type="component" value="Unassembled WGS sequence"/>
</dbReference>
<dbReference type="GO" id="GO:0005506">
    <property type="term" value="F:iron ion binding"/>
    <property type="evidence" value="ECO:0007669"/>
    <property type="project" value="InterPro"/>
</dbReference>
<comment type="cofactor">
    <cofactor evidence="1 4">
        <name>heme</name>
        <dbReference type="ChEBI" id="CHEBI:30413"/>
    </cofactor>
</comment>
<evidence type="ECO:0000256" key="2">
    <source>
        <dbReference type="ARBA" id="ARBA00022723"/>
    </source>
</evidence>
<evidence type="ECO:0000313" key="7">
    <source>
        <dbReference type="Proteomes" id="UP000254866"/>
    </source>
</evidence>
<evidence type="ECO:0000313" key="6">
    <source>
        <dbReference type="EMBL" id="RDL37363.1"/>
    </source>
</evidence>
<protein>
    <recommendedName>
        <fullName evidence="8">Trichodiene oxygenase</fullName>
    </recommendedName>
</protein>
<evidence type="ECO:0000256" key="1">
    <source>
        <dbReference type="ARBA" id="ARBA00001971"/>
    </source>
</evidence>
<dbReference type="EMBL" id="NPIC01000003">
    <property type="protein sequence ID" value="RDL37363.1"/>
    <property type="molecule type" value="Genomic_DNA"/>
</dbReference>
<dbReference type="CDD" id="cd11062">
    <property type="entry name" value="CYP58-like"/>
    <property type="match status" value="1"/>
</dbReference>
<proteinExistence type="inferred from homology"/>
<dbReference type="InterPro" id="IPR017972">
    <property type="entry name" value="Cyt_P450_CS"/>
</dbReference>
<evidence type="ECO:0000256" key="4">
    <source>
        <dbReference type="PIRSR" id="PIRSR602401-1"/>
    </source>
</evidence>
<dbReference type="PRINTS" id="PR00463">
    <property type="entry name" value="EP450I"/>
</dbReference>
<comment type="similarity">
    <text evidence="5">Belongs to the cytochrome P450 family.</text>
</comment>
<dbReference type="InterPro" id="IPR002401">
    <property type="entry name" value="Cyt_P450_E_grp-I"/>
</dbReference>
<keyword evidence="7" id="KW-1185">Reference proteome</keyword>
<dbReference type="GO" id="GO:0020037">
    <property type="term" value="F:heme binding"/>
    <property type="evidence" value="ECO:0007669"/>
    <property type="project" value="InterPro"/>
</dbReference>
<keyword evidence="5" id="KW-0503">Monooxygenase</keyword>
<organism evidence="6 7">
    <name type="scientific">Venustampulla echinocandica</name>
    <dbReference type="NCBI Taxonomy" id="2656787"/>
    <lineage>
        <taxon>Eukaryota</taxon>
        <taxon>Fungi</taxon>
        <taxon>Dikarya</taxon>
        <taxon>Ascomycota</taxon>
        <taxon>Pezizomycotina</taxon>
        <taxon>Leotiomycetes</taxon>
        <taxon>Helotiales</taxon>
        <taxon>Pleuroascaceae</taxon>
        <taxon>Venustampulla</taxon>
    </lineage>
</organism>
<keyword evidence="5" id="KW-0560">Oxidoreductase</keyword>
<evidence type="ECO:0000256" key="5">
    <source>
        <dbReference type="RuleBase" id="RU000461"/>
    </source>
</evidence>
<keyword evidence="4 5" id="KW-0349">Heme</keyword>
<gene>
    <name evidence="6" type="ORF">BP5553_04796</name>
</gene>
<dbReference type="SUPFAM" id="SSF48264">
    <property type="entry name" value="Cytochrome P450"/>
    <property type="match status" value="1"/>
</dbReference>
<dbReference type="PRINTS" id="PR00385">
    <property type="entry name" value="P450"/>
</dbReference>
<feature type="binding site" description="axial binding residue" evidence="4">
    <location>
        <position position="462"/>
    </location>
    <ligand>
        <name>heme</name>
        <dbReference type="ChEBI" id="CHEBI:30413"/>
    </ligand>
    <ligandPart>
        <name>Fe</name>
        <dbReference type="ChEBI" id="CHEBI:18248"/>
    </ligandPart>
</feature>
<dbReference type="InterPro" id="IPR001128">
    <property type="entry name" value="Cyt_P450"/>
</dbReference>
<dbReference type="RefSeq" id="XP_031870019.1">
    <property type="nucleotide sequence ID" value="XM_032013419.1"/>
</dbReference>
<keyword evidence="3 4" id="KW-0408">Iron</keyword>
<dbReference type="PANTHER" id="PTHR24305:SF147">
    <property type="entry name" value="P450, PUTATIVE (EUROFUNG)-RELATED"/>
    <property type="match status" value="1"/>
</dbReference>
<evidence type="ECO:0000256" key="3">
    <source>
        <dbReference type="ARBA" id="ARBA00023004"/>
    </source>
</evidence>
<dbReference type="STRING" id="2656787.A0A370TPB5"/>
<accession>A0A370TPB5</accession>
<dbReference type="OrthoDB" id="3945418at2759"/>
<sequence length="520" mass="59434">MESEGSSSLWARSVTTVLTPANIFSIFALWITYRAGLALYNISSFHPLNRFPGPKLAAASFFYEFWFDFVKGGRYTWEIKRMHEKYGPIVRINPEELHCNDPEFTDEIYAGGNRVRDKQQHHVNSVAGPVSFSTFATVEHETHRIRRTAASRFFSRAQMLKFENEISSITTQLCDKLLAWKNKPPFDINDAFACFTADAISQYAYGEPTGYLTQPNWTPNFRDSVRALGGSCFVLRFMPVFRNLVDFAPPLARFMTDEIAMFMRETAEVLPRRIQEVKDNRSKGRMFAELLDSNLPESEKTVYRLSGEAFSLIGAGTETTAKVMSNMTYYLLSQPHTLEKLKAELKTANVDPENLSWTALERIPYLYGVVYEGLRLSHGTSARSPRTAREEDLMYRSQEGDVQYVVPKGTPVGMSAFLANTDENIFPRPMEFLPERWIDEQGNKNHSLEKYMFSFSRGSRQCMGMNLALCELYLVITSVTLRVIPHMQLYKTTEEDVIYDFDLVVPQPKKGTNGIRVTIS</sequence>
<dbReference type="PROSITE" id="PS00086">
    <property type="entry name" value="CYTOCHROME_P450"/>
    <property type="match status" value="1"/>
</dbReference>
<dbReference type="GO" id="GO:0004497">
    <property type="term" value="F:monooxygenase activity"/>
    <property type="evidence" value="ECO:0007669"/>
    <property type="project" value="UniProtKB-KW"/>
</dbReference>